<dbReference type="GO" id="GO:0020037">
    <property type="term" value="F:heme binding"/>
    <property type="evidence" value="ECO:0007669"/>
    <property type="project" value="InterPro"/>
</dbReference>
<dbReference type="InterPro" id="IPR051459">
    <property type="entry name" value="Cytochrome_c-type_DH"/>
</dbReference>
<evidence type="ECO:0000256" key="1">
    <source>
        <dbReference type="ARBA" id="ARBA00004236"/>
    </source>
</evidence>
<dbReference type="GO" id="GO:0005886">
    <property type="term" value="C:plasma membrane"/>
    <property type="evidence" value="ECO:0007669"/>
    <property type="project" value="UniProtKB-SubCell"/>
</dbReference>
<dbReference type="AlphaFoldDB" id="A0A6C1KK29"/>
<dbReference type="Proteomes" id="UP000305131">
    <property type="component" value="Unassembled WGS sequence"/>
</dbReference>
<organism evidence="15 16">
    <name type="scientific">Xanthobacter autotrophicus</name>
    <dbReference type="NCBI Taxonomy" id="280"/>
    <lineage>
        <taxon>Bacteria</taxon>
        <taxon>Pseudomonadati</taxon>
        <taxon>Pseudomonadota</taxon>
        <taxon>Alphaproteobacteria</taxon>
        <taxon>Hyphomicrobiales</taxon>
        <taxon>Xanthobacteraceae</taxon>
        <taxon>Xanthobacter</taxon>
    </lineage>
</organism>
<evidence type="ECO:0000256" key="13">
    <source>
        <dbReference type="PIRSR" id="PIRSR000018-51"/>
    </source>
</evidence>
<keyword evidence="6 13" id="KW-0479">Metal-binding</keyword>
<evidence type="ECO:0000256" key="10">
    <source>
        <dbReference type="ARBA" id="ARBA00023004"/>
    </source>
</evidence>
<dbReference type="Pfam" id="PF00034">
    <property type="entry name" value="Cytochrom_C"/>
    <property type="match status" value="1"/>
</dbReference>
<dbReference type="Gene3D" id="1.10.760.10">
    <property type="entry name" value="Cytochrome c-like domain"/>
    <property type="match status" value="2"/>
</dbReference>
<comment type="subcellular location">
    <subcellularLocation>
        <location evidence="1">Cell membrane</location>
    </subcellularLocation>
</comment>
<keyword evidence="9" id="KW-0249">Electron transport</keyword>
<dbReference type="SUPFAM" id="SSF46626">
    <property type="entry name" value="Cytochrome c"/>
    <property type="match status" value="3"/>
</dbReference>
<name>A0A6C1KK29_XANAU</name>
<dbReference type="PANTHER" id="PTHR35008">
    <property type="entry name" value="BLL4482 PROTEIN-RELATED"/>
    <property type="match status" value="1"/>
</dbReference>
<dbReference type="InterPro" id="IPR014353">
    <property type="entry name" value="Membr-bd_ADH_cyt_c"/>
</dbReference>
<evidence type="ECO:0000259" key="14">
    <source>
        <dbReference type="PROSITE" id="PS51007"/>
    </source>
</evidence>
<evidence type="ECO:0000256" key="2">
    <source>
        <dbReference type="ARBA" id="ARBA00022448"/>
    </source>
</evidence>
<dbReference type="InterPro" id="IPR036909">
    <property type="entry name" value="Cyt_c-like_dom_sf"/>
</dbReference>
<dbReference type="Pfam" id="PF13442">
    <property type="entry name" value="Cytochrome_CBB3"/>
    <property type="match status" value="1"/>
</dbReference>
<keyword evidence="5" id="KW-0679">Respiratory chain</keyword>
<dbReference type="EMBL" id="VAUP01000014">
    <property type="protein sequence ID" value="TLX44171.1"/>
    <property type="molecule type" value="Genomic_DNA"/>
</dbReference>
<feature type="binding site" description="axial binding residue" evidence="13">
    <location>
        <position position="61"/>
    </location>
    <ligand>
        <name>heme c</name>
        <dbReference type="ChEBI" id="CHEBI:61717"/>
        <label>1</label>
    </ligand>
    <ligandPart>
        <name>Fe</name>
        <dbReference type="ChEBI" id="CHEBI:18248"/>
    </ligandPart>
</feature>
<reference evidence="15 16" key="1">
    <citation type="submission" date="2019-05" db="EMBL/GenBank/DDBJ databases">
        <authorList>
            <person name="Zhou X."/>
        </authorList>
    </citation>
    <scope>NUCLEOTIDE SEQUENCE [LARGE SCALE GENOMIC DNA]</scope>
    <source>
        <strain evidence="15 16">DSM 432</strain>
    </source>
</reference>
<evidence type="ECO:0000256" key="8">
    <source>
        <dbReference type="ARBA" id="ARBA00022737"/>
    </source>
</evidence>
<feature type="domain" description="Cytochrome c" evidence="14">
    <location>
        <begin position="188"/>
        <end position="296"/>
    </location>
</feature>
<feature type="binding site" description="covalent" evidence="12">
    <location>
        <position position="206"/>
    </location>
    <ligand>
        <name>heme c</name>
        <dbReference type="ChEBI" id="CHEBI:61717"/>
        <label>2</label>
    </ligand>
</feature>
<feature type="binding site" description="axial binding residue" evidence="13">
    <location>
        <position position="207"/>
    </location>
    <ligand>
        <name>heme c</name>
        <dbReference type="ChEBI" id="CHEBI:61717"/>
        <label>2</label>
    </ligand>
    <ligandPart>
        <name>Fe</name>
        <dbReference type="ChEBI" id="CHEBI:18248"/>
    </ligandPart>
</feature>
<evidence type="ECO:0000256" key="7">
    <source>
        <dbReference type="ARBA" id="ARBA00022729"/>
    </source>
</evidence>
<evidence type="ECO:0000256" key="4">
    <source>
        <dbReference type="ARBA" id="ARBA00022617"/>
    </source>
</evidence>
<dbReference type="PRINTS" id="PR00605">
    <property type="entry name" value="CYTCHROMECIC"/>
</dbReference>
<proteinExistence type="predicted"/>
<feature type="binding site" description="covalent" evidence="12">
    <location>
        <position position="57"/>
    </location>
    <ligand>
        <name>heme c</name>
        <dbReference type="ChEBI" id="CHEBI:61717"/>
        <label>1</label>
    </ligand>
</feature>
<keyword evidence="4 12" id="KW-0349">Heme</keyword>
<dbReference type="InterPro" id="IPR009056">
    <property type="entry name" value="Cyt_c-like_dom"/>
</dbReference>
<evidence type="ECO:0000256" key="9">
    <source>
        <dbReference type="ARBA" id="ARBA00022982"/>
    </source>
</evidence>
<feature type="binding site" description="covalent" evidence="12">
    <location>
        <position position="338"/>
    </location>
    <ligand>
        <name>heme c</name>
        <dbReference type="ChEBI" id="CHEBI:61717"/>
        <label>3</label>
    </ligand>
</feature>
<comment type="caution">
    <text evidence="15">The sequence shown here is derived from an EMBL/GenBank/DDBJ whole genome shotgun (WGS) entry which is preliminary data.</text>
</comment>
<evidence type="ECO:0000313" key="15">
    <source>
        <dbReference type="EMBL" id="TLX44171.1"/>
    </source>
</evidence>
<feature type="binding site" description="axial binding residue" evidence="13">
    <location>
        <position position="339"/>
    </location>
    <ligand>
        <name>heme c</name>
        <dbReference type="ChEBI" id="CHEBI:61717"/>
        <label>3</label>
    </ligand>
    <ligandPart>
        <name>Fe</name>
        <dbReference type="ChEBI" id="CHEBI:18248"/>
    </ligandPart>
</feature>
<keyword evidence="10 13" id="KW-0408">Iron</keyword>
<feature type="binding site" description="covalent" evidence="12">
    <location>
        <position position="203"/>
    </location>
    <ligand>
        <name>heme c</name>
        <dbReference type="ChEBI" id="CHEBI:61717"/>
        <label>2</label>
    </ligand>
</feature>
<feature type="binding site" description="covalent" evidence="12">
    <location>
        <position position="335"/>
    </location>
    <ligand>
        <name>heme c</name>
        <dbReference type="ChEBI" id="CHEBI:61717"/>
        <label>3</label>
    </ligand>
</feature>
<dbReference type="GO" id="GO:0005506">
    <property type="term" value="F:iron ion binding"/>
    <property type="evidence" value="ECO:0007669"/>
    <property type="project" value="InterPro"/>
</dbReference>
<keyword evidence="8" id="KW-0677">Repeat</keyword>
<dbReference type="InterPro" id="IPR008168">
    <property type="entry name" value="Cyt_C_IC"/>
</dbReference>
<gene>
    <name evidence="15" type="ORF">FBQ73_04685</name>
</gene>
<evidence type="ECO:0000313" key="16">
    <source>
        <dbReference type="Proteomes" id="UP000305131"/>
    </source>
</evidence>
<feature type="binding site" description="covalent" evidence="12">
    <location>
        <position position="60"/>
    </location>
    <ligand>
        <name>heme c</name>
        <dbReference type="ChEBI" id="CHEBI:61717"/>
        <label>1</label>
    </ligand>
</feature>
<keyword evidence="3" id="KW-1003">Cell membrane</keyword>
<feature type="domain" description="Cytochrome c" evidence="14">
    <location>
        <begin position="322"/>
        <end position="409"/>
    </location>
</feature>
<keyword evidence="7" id="KW-0732">Signal</keyword>
<keyword evidence="2" id="KW-0813">Transport</keyword>
<protein>
    <submittedName>
        <fullName evidence="15">C-type cytochrome</fullName>
    </submittedName>
</protein>
<feature type="domain" description="Cytochrome c" evidence="14">
    <location>
        <begin position="43"/>
        <end position="146"/>
    </location>
</feature>
<evidence type="ECO:0000256" key="3">
    <source>
        <dbReference type="ARBA" id="ARBA00022475"/>
    </source>
</evidence>
<evidence type="ECO:0000256" key="12">
    <source>
        <dbReference type="PIRSR" id="PIRSR000018-50"/>
    </source>
</evidence>
<comment type="cofactor">
    <cofactor evidence="12">
        <name>heme c</name>
        <dbReference type="ChEBI" id="CHEBI:61717"/>
    </cofactor>
    <text evidence="12">Binds 3 heme c groups covalently per subunit.</text>
</comment>
<accession>A0A6C1KK29</accession>
<evidence type="ECO:0000256" key="6">
    <source>
        <dbReference type="ARBA" id="ARBA00022723"/>
    </source>
</evidence>
<dbReference type="PROSITE" id="PS51007">
    <property type="entry name" value="CYTC"/>
    <property type="match status" value="3"/>
</dbReference>
<dbReference type="PANTHER" id="PTHR35008:SF8">
    <property type="entry name" value="ALCOHOL DEHYDROGENASE CYTOCHROME C SUBUNIT"/>
    <property type="match status" value="1"/>
</dbReference>
<dbReference type="GO" id="GO:0016614">
    <property type="term" value="F:oxidoreductase activity, acting on CH-OH group of donors"/>
    <property type="evidence" value="ECO:0007669"/>
    <property type="project" value="InterPro"/>
</dbReference>
<evidence type="ECO:0000256" key="11">
    <source>
        <dbReference type="ARBA" id="ARBA00023136"/>
    </source>
</evidence>
<dbReference type="PIRSF" id="PIRSF000018">
    <property type="entry name" value="Mb_ADH_cyt_c"/>
    <property type="match status" value="1"/>
</dbReference>
<dbReference type="GO" id="GO:0009055">
    <property type="term" value="F:electron transfer activity"/>
    <property type="evidence" value="ECO:0007669"/>
    <property type="project" value="InterPro"/>
</dbReference>
<keyword evidence="11" id="KW-0472">Membrane</keyword>
<sequence>MLKRTLIGLMSLLVIGGAGFAALAWRPAIAPITPPAASSFAPDLIARGEVLAGAGYCATCHTAPGGAPYAGGYAMQTGFGTIYSTNITPDPQTGIGAWSEDAFRRAMHEGVARDGSHLFPAFPYDHFTRLTDADVAALYAYMMTRTPVRAAPHENGLPFPLNLRPLQAGWKLLFFRPGRYVEQPERGAAWNRGAYLAEGISHCGACHTPRNALGAEERGNAFAGAPIDHWVAPPLTKANPSPVPWSQDELAAYLRRGVSRFHGVAAGPMSPVVHDGLARLPDADIAALGVYFADVGQAAARAAEAQPAIERALAVNAHGPGLPYDPIARLYAAACASCHFNGGGQVNALRPDLALNSAVSLADPTNLIRVMLYGVTAREGAPGIVMPGFAPALSDADIARIAAYLRASRTSHPAWPDLEKTVAAVRAQGRGQE</sequence>
<evidence type="ECO:0000256" key="5">
    <source>
        <dbReference type="ARBA" id="ARBA00022660"/>
    </source>
</evidence>
<dbReference type="OrthoDB" id="9811281at2"/>